<accession>A0A917J6N9</accession>
<keyword evidence="1" id="KW-0812">Transmembrane</keyword>
<dbReference type="Proteomes" id="UP000662074">
    <property type="component" value="Unassembled WGS sequence"/>
</dbReference>
<evidence type="ECO:0000259" key="2">
    <source>
        <dbReference type="Pfam" id="PF05170"/>
    </source>
</evidence>
<proteinExistence type="predicted"/>
<dbReference type="InterPro" id="IPR052894">
    <property type="entry name" value="AsmA-related"/>
</dbReference>
<dbReference type="AlphaFoldDB" id="A0A917J6N9"/>
<keyword evidence="1" id="KW-1133">Transmembrane helix</keyword>
<dbReference type="EMBL" id="BMDO01000002">
    <property type="protein sequence ID" value="GGI50063.1"/>
    <property type="molecule type" value="Genomic_DNA"/>
</dbReference>
<keyword evidence="1" id="KW-0472">Membrane</keyword>
<gene>
    <name evidence="3" type="ORF">GCM10011425_12750</name>
</gene>
<sequence>MPKWLKVILKIVGAVVLLFLLLSVGLFIYINSNKAKVLTLITSTLNKNLTGKLTIGDMETTFFKGFPGISVSLKNVLVKDSRWAEHHHTLLTAKDFDVSINTAALLRGAIRISNIEISNAAIDLYKDSTGYSNSSIFKKKDKTPAKPDDDSGSSAEFGKFTLNKVTFAVNNQKNSKLFQFDINKLAGKMTYPDSGWHADLQMDVTAKSMAFNTNKGSFIKNKHLTGQMLAGFNEDNGKINILSKDFSIGGNPFVIGANFNTAKKGTDFDIHIAANQILWRNAAGLVAANISKTLNKFNLSKPIDITTLIQGNLGGGDPLIYATGKIRDNKLTIPGAVIDSCNFDAVFTNNNVKGKGFVDANSAIRLSRFTGRYNHLPFVIDTGSIVNLEKPIATGNFKSTFPLVNLNYTLGADIAKFTKGQADMNLHYRADVVDYKLNKPVIAGIISFKNADFKYLPRNLALINTSLSLNFVGNDLVLKDTRLQSGRSVITMQGRVNNFLNLYYSAPEKILLTWQIKSPELRLGEFLGFLNSRQQVKTSAATPANSGNVIDQLSNVLEKGNAEMHMDVAKVYYKKFLATNVKADLLTTSNGIIIKNVGLKHAGGGLQLNGKLMQGKFLNTFAVNTTVSNVNIREFFYAFDNFGLHDITSENLKGFLSAKTQITGGITDQGSLVPRSVHGTAAINLKNGALINYDPLIKVGKFAFPFRDLKNIEIPKLDASFNLEGDKILINPMQINSSVLNVDVAGTYAFTRGTNISFDVPLRNPKKDEDITDKQELQKRRMRGIVLHLAAKDDGTGKVKIGWNKDHK</sequence>
<feature type="domain" description="AsmA" evidence="2">
    <location>
        <begin position="1"/>
        <end position="698"/>
    </location>
</feature>
<protein>
    <recommendedName>
        <fullName evidence="2">AsmA domain-containing protein</fullName>
    </recommendedName>
</protein>
<evidence type="ECO:0000313" key="3">
    <source>
        <dbReference type="EMBL" id="GGI50063.1"/>
    </source>
</evidence>
<dbReference type="PANTHER" id="PTHR30441">
    <property type="entry name" value="DUF748 DOMAIN-CONTAINING PROTEIN"/>
    <property type="match status" value="1"/>
</dbReference>
<feature type="transmembrane region" description="Helical" evidence="1">
    <location>
        <begin position="7"/>
        <end position="30"/>
    </location>
</feature>
<dbReference type="GO" id="GO:0005886">
    <property type="term" value="C:plasma membrane"/>
    <property type="evidence" value="ECO:0007669"/>
    <property type="project" value="TreeGrafter"/>
</dbReference>
<dbReference type="RefSeq" id="WP_188414888.1">
    <property type="nucleotide sequence ID" value="NZ_BMDO01000002.1"/>
</dbReference>
<keyword evidence="4" id="KW-1185">Reference proteome</keyword>
<organism evidence="3 4">
    <name type="scientific">Mucilaginibacter galii</name>
    <dbReference type="NCBI Taxonomy" id="2005073"/>
    <lineage>
        <taxon>Bacteria</taxon>
        <taxon>Pseudomonadati</taxon>
        <taxon>Bacteroidota</taxon>
        <taxon>Sphingobacteriia</taxon>
        <taxon>Sphingobacteriales</taxon>
        <taxon>Sphingobacteriaceae</taxon>
        <taxon>Mucilaginibacter</taxon>
    </lineage>
</organism>
<reference evidence="3" key="1">
    <citation type="journal article" date="2014" name="Int. J. Syst. Evol. Microbiol.">
        <title>Complete genome sequence of Corynebacterium casei LMG S-19264T (=DSM 44701T), isolated from a smear-ripened cheese.</title>
        <authorList>
            <consortium name="US DOE Joint Genome Institute (JGI-PGF)"/>
            <person name="Walter F."/>
            <person name="Albersmeier A."/>
            <person name="Kalinowski J."/>
            <person name="Ruckert C."/>
        </authorList>
    </citation>
    <scope>NUCLEOTIDE SEQUENCE</scope>
    <source>
        <strain evidence="3">CCM 8711</strain>
    </source>
</reference>
<dbReference type="GO" id="GO:0090313">
    <property type="term" value="P:regulation of protein targeting to membrane"/>
    <property type="evidence" value="ECO:0007669"/>
    <property type="project" value="TreeGrafter"/>
</dbReference>
<dbReference type="Pfam" id="PF05170">
    <property type="entry name" value="AsmA"/>
    <property type="match status" value="1"/>
</dbReference>
<reference evidence="3" key="2">
    <citation type="submission" date="2020-09" db="EMBL/GenBank/DDBJ databases">
        <authorList>
            <person name="Sun Q."/>
            <person name="Sedlacek I."/>
        </authorList>
    </citation>
    <scope>NUCLEOTIDE SEQUENCE</scope>
    <source>
        <strain evidence="3">CCM 8711</strain>
    </source>
</reference>
<dbReference type="PANTHER" id="PTHR30441:SF8">
    <property type="entry name" value="DUF748 DOMAIN-CONTAINING PROTEIN"/>
    <property type="match status" value="1"/>
</dbReference>
<dbReference type="InterPro" id="IPR007844">
    <property type="entry name" value="AsmA"/>
</dbReference>
<comment type="caution">
    <text evidence="3">The sequence shown here is derived from an EMBL/GenBank/DDBJ whole genome shotgun (WGS) entry which is preliminary data.</text>
</comment>
<evidence type="ECO:0000313" key="4">
    <source>
        <dbReference type="Proteomes" id="UP000662074"/>
    </source>
</evidence>
<evidence type="ECO:0000256" key="1">
    <source>
        <dbReference type="SAM" id="Phobius"/>
    </source>
</evidence>
<name>A0A917J6N9_9SPHI</name>